<name>M2PI70_CERS8</name>
<keyword evidence="2" id="KW-1185">Reference proteome</keyword>
<accession>M2PI70</accession>
<organism evidence="1 2">
    <name type="scientific">Ceriporiopsis subvermispora (strain B)</name>
    <name type="common">White-rot fungus</name>
    <name type="synonym">Gelatoporia subvermispora</name>
    <dbReference type="NCBI Taxonomy" id="914234"/>
    <lineage>
        <taxon>Eukaryota</taxon>
        <taxon>Fungi</taxon>
        <taxon>Dikarya</taxon>
        <taxon>Basidiomycota</taxon>
        <taxon>Agaricomycotina</taxon>
        <taxon>Agaricomycetes</taxon>
        <taxon>Polyporales</taxon>
        <taxon>Gelatoporiaceae</taxon>
        <taxon>Gelatoporia</taxon>
    </lineage>
</organism>
<dbReference type="EMBL" id="KB445799">
    <property type="protein sequence ID" value="EMD35814.1"/>
    <property type="molecule type" value="Genomic_DNA"/>
</dbReference>
<reference evidence="1 2" key="1">
    <citation type="journal article" date="2012" name="Proc. Natl. Acad. Sci. U.S.A.">
        <title>Comparative genomics of Ceriporiopsis subvermispora and Phanerochaete chrysosporium provide insight into selective ligninolysis.</title>
        <authorList>
            <person name="Fernandez-Fueyo E."/>
            <person name="Ruiz-Duenas F.J."/>
            <person name="Ferreira P."/>
            <person name="Floudas D."/>
            <person name="Hibbett D.S."/>
            <person name="Canessa P."/>
            <person name="Larrondo L.F."/>
            <person name="James T.Y."/>
            <person name="Seelenfreund D."/>
            <person name="Lobos S."/>
            <person name="Polanco R."/>
            <person name="Tello M."/>
            <person name="Honda Y."/>
            <person name="Watanabe T."/>
            <person name="Watanabe T."/>
            <person name="Ryu J.S."/>
            <person name="Kubicek C.P."/>
            <person name="Schmoll M."/>
            <person name="Gaskell J."/>
            <person name="Hammel K.E."/>
            <person name="St John F.J."/>
            <person name="Vanden Wymelenberg A."/>
            <person name="Sabat G."/>
            <person name="Splinter BonDurant S."/>
            <person name="Syed K."/>
            <person name="Yadav J.S."/>
            <person name="Doddapaneni H."/>
            <person name="Subramanian V."/>
            <person name="Lavin J.L."/>
            <person name="Oguiza J.A."/>
            <person name="Perez G."/>
            <person name="Pisabarro A.G."/>
            <person name="Ramirez L."/>
            <person name="Santoyo F."/>
            <person name="Master E."/>
            <person name="Coutinho P.M."/>
            <person name="Henrissat B."/>
            <person name="Lombard V."/>
            <person name="Magnuson J.K."/>
            <person name="Kuees U."/>
            <person name="Hori C."/>
            <person name="Igarashi K."/>
            <person name="Samejima M."/>
            <person name="Held B.W."/>
            <person name="Barry K.W."/>
            <person name="LaButti K.M."/>
            <person name="Lapidus A."/>
            <person name="Lindquist E.A."/>
            <person name="Lucas S.M."/>
            <person name="Riley R."/>
            <person name="Salamov A.A."/>
            <person name="Hoffmeister D."/>
            <person name="Schwenk D."/>
            <person name="Hadar Y."/>
            <person name="Yarden O."/>
            <person name="de Vries R.P."/>
            <person name="Wiebenga A."/>
            <person name="Stenlid J."/>
            <person name="Eastwood D."/>
            <person name="Grigoriev I.V."/>
            <person name="Berka R.M."/>
            <person name="Blanchette R.A."/>
            <person name="Kersten P."/>
            <person name="Martinez A.T."/>
            <person name="Vicuna R."/>
            <person name="Cullen D."/>
        </authorList>
    </citation>
    <scope>NUCLEOTIDE SEQUENCE [LARGE SCALE GENOMIC DNA]</scope>
    <source>
        <strain evidence="1 2">B</strain>
    </source>
</reference>
<sequence length="242" mass="27341">MVASSTKKTVLYMDWRAVEGGRAHQQNLVFAFTAFVSFLVDKRPQSGEIGKIPVPEDWDFVAFPDLIVQSRKSSAKVDMSTTWVPSNGVWRKQSQSRLNMLWNQCATTTSYYRRFAARCSLYKLMKQIRNNAIEYICEWKVGPERLRNMSQALILEVGACWVSESVESACGVTVTGLDRLASLKTVDKTGSEKEKESAHKTVCTGNKNTIPACIDQRLEHLAHHKVKQTVTLHRVVCLLKTL</sequence>
<evidence type="ECO:0000313" key="1">
    <source>
        <dbReference type="EMBL" id="EMD35814.1"/>
    </source>
</evidence>
<dbReference type="HOGENOM" id="CLU_1147077_0_0_1"/>
<dbReference type="AlphaFoldDB" id="M2PI70"/>
<dbReference type="Proteomes" id="UP000016930">
    <property type="component" value="Unassembled WGS sequence"/>
</dbReference>
<evidence type="ECO:0000313" key="2">
    <source>
        <dbReference type="Proteomes" id="UP000016930"/>
    </source>
</evidence>
<protein>
    <submittedName>
        <fullName evidence="1">Uncharacterized protein</fullName>
    </submittedName>
</protein>
<gene>
    <name evidence="1" type="ORF">CERSUDRAFT_74642</name>
</gene>
<proteinExistence type="predicted"/>